<sequence>MNETATRKAAKLVRDGQATHLIFSTAYDTWKREAELKKDIAVSLDVKPSAIHIIPSATTTYNETAQLAKLINTLGINSLILVTDKWHMPRASLAIRIVVPKVQLEKVSITTPYYERTHHPAGIIPQIKSIRDSSMPFWILFNLFFFIITPIMMRRQK</sequence>
<evidence type="ECO:0000256" key="1">
    <source>
        <dbReference type="SAM" id="Phobius"/>
    </source>
</evidence>
<dbReference type="InterPro" id="IPR003848">
    <property type="entry name" value="DUF218"/>
</dbReference>
<dbReference type="CDD" id="cd06259">
    <property type="entry name" value="YdcF-like"/>
    <property type="match status" value="1"/>
</dbReference>
<comment type="caution">
    <text evidence="3">The sequence shown here is derived from an EMBL/GenBank/DDBJ whole genome shotgun (WGS) entry which is preliminary data.</text>
</comment>
<dbReference type="Gene3D" id="3.40.50.620">
    <property type="entry name" value="HUPs"/>
    <property type="match status" value="1"/>
</dbReference>
<keyword evidence="1" id="KW-0812">Transmembrane</keyword>
<reference evidence="3 4" key="1">
    <citation type="journal article" date="2016" name="Nat. Commun.">
        <title>Thousands of microbial genomes shed light on interconnected biogeochemical processes in an aquifer system.</title>
        <authorList>
            <person name="Anantharaman K."/>
            <person name="Brown C.T."/>
            <person name="Hug L.A."/>
            <person name="Sharon I."/>
            <person name="Castelle C.J."/>
            <person name="Probst A.J."/>
            <person name="Thomas B.C."/>
            <person name="Singh A."/>
            <person name="Wilkins M.J."/>
            <person name="Karaoz U."/>
            <person name="Brodie E.L."/>
            <person name="Williams K.H."/>
            <person name="Hubbard S.S."/>
            <person name="Banfield J.F."/>
        </authorList>
    </citation>
    <scope>NUCLEOTIDE SEQUENCE [LARGE SCALE GENOMIC DNA]</scope>
</reference>
<dbReference type="InterPro" id="IPR014729">
    <property type="entry name" value="Rossmann-like_a/b/a_fold"/>
</dbReference>
<feature type="transmembrane region" description="Helical" evidence="1">
    <location>
        <begin position="135"/>
        <end position="153"/>
    </location>
</feature>
<keyword evidence="1" id="KW-0472">Membrane</keyword>
<keyword evidence="1" id="KW-1133">Transmembrane helix</keyword>
<feature type="domain" description="DUF218" evidence="2">
    <location>
        <begin position="6"/>
        <end position="98"/>
    </location>
</feature>
<dbReference type="InterPro" id="IPR051599">
    <property type="entry name" value="Cell_Envelope_Assoc"/>
</dbReference>
<dbReference type="AlphaFoldDB" id="A0A1G2LSE0"/>
<evidence type="ECO:0000313" key="4">
    <source>
        <dbReference type="Proteomes" id="UP000177171"/>
    </source>
</evidence>
<dbReference type="Proteomes" id="UP000177171">
    <property type="component" value="Unassembled WGS sequence"/>
</dbReference>
<name>A0A1G2LSE0_9BACT</name>
<evidence type="ECO:0000313" key="3">
    <source>
        <dbReference type="EMBL" id="OHA13711.1"/>
    </source>
</evidence>
<accession>A0A1G2LSE0</accession>
<dbReference type="Pfam" id="PF02698">
    <property type="entry name" value="DUF218"/>
    <property type="match status" value="1"/>
</dbReference>
<dbReference type="GO" id="GO:0005886">
    <property type="term" value="C:plasma membrane"/>
    <property type="evidence" value="ECO:0007669"/>
    <property type="project" value="TreeGrafter"/>
</dbReference>
<evidence type="ECO:0000259" key="2">
    <source>
        <dbReference type="Pfam" id="PF02698"/>
    </source>
</evidence>
<protein>
    <recommendedName>
        <fullName evidence="2">DUF218 domain-containing protein</fullName>
    </recommendedName>
</protein>
<dbReference type="PANTHER" id="PTHR30336">
    <property type="entry name" value="INNER MEMBRANE PROTEIN, PROBABLE PERMEASE"/>
    <property type="match status" value="1"/>
</dbReference>
<dbReference type="PANTHER" id="PTHR30336:SF20">
    <property type="entry name" value="DUF218 DOMAIN-CONTAINING PROTEIN"/>
    <property type="match status" value="1"/>
</dbReference>
<proteinExistence type="predicted"/>
<dbReference type="EMBL" id="MHQY01000018">
    <property type="protein sequence ID" value="OHA13711.1"/>
    <property type="molecule type" value="Genomic_DNA"/>
</dbReference>
<gene>
    <name evidence="3" type="ORF">A3G49_04895</name>
</gene>
<organism evidence="3 4">
    <name type="scientific">Candidatus Sungbacteria bacterium RIFCSPLOWO2_12_FULL_41_11</name>
    <dbReference type="NCBI Taxonomy" id="1802286"/>
    <lineage>
        <taxon>Bacteria</taxon>
        <taxon>Candidatus Sungiibacteriota</taxon>
    </lineage>
</organism>